<comment type="caution">
    <text evidence="1">The sequence shown here is derived from an EMBL/GenBank/DDBJ whole genome shotgun (WGS) entry which is preliminary data.</text>
</comment>
<name>A0A0F9LA60_9ZZZZ</name>
<evidence type="ECO:0000313" key="1">
    <source>
        <dbReference type="EMBL" id="KKM24500.1"/>
    </source>
</evidence>
<accession>A0A0F9LA60</accession>
<organism evidence="1">
    <name type="scientific">marine sediment metagenome</name>
    <dbReference type="NCBI Taxonomy" id="412755"/>
    <lineage>
        <taxon>unclassified sequences</taxon>
        <taxon>metagenomes</taxon>
        <taxon>ecological metagenomes</taxon>
    </lineage>
</organism>
<dbReference type="AlphaFoldDB" id="A0A0F9LA60"/>
<reference evidence="1" key="1">
    <citation type="journal article" date="2015" name="Nature">
        <title>Complex archaea that bridge the gap between prokaryotes and eukaryotes.</title>
        <authorList>
            <person name="Spang A."/>
            <person name="Saw J.H."/>
            <person name="Jorgensen S.L."/>
            <person name="Zaremba-Niedzwiedzka K."/>
            <person name="Martijn J."/>
            <person name="Lind A.E."/>
            <person name="van Eijk R."/>
            <person name="Schleper C."/>
            <person name="Guy L."/>
            <person name="Ettema T.J."/>
        </authorList>
    </citation>
    <scope>NUCLEOTIDE SEQUENCE</scope>
</reference>
<protein>
    <submittedName>
        <fullName evidence="1">Uncharacterized protein</fullName>
    </submittedName>
</protein>
<proteinExistence type="predicted"/>
<dbReference type="EMBL" id="LAZR01012912">
    <property type="protein sequence ID" value="KKM24500.1"/>
    <property type="molecule type" value="Genomic_DNA"/>
</dbReference>
<sequence>LWRWVLQMIKAWSDEGHAIYGRLGRFIIDAEARRAWRAGLWTFLTGRPREEWPGWADYGGPPPPRDYTGGTYGRVVQGGP</sequence>
<gene>
    <name evidence="1" type="ORF">LCGC14_1604560</name>
</gene>
<feature type="non-terminal residue" evidence="1">
    <location>
        <position position="1"/>
    </location>
</feature>